<comment type="similarity">
    <text evidence="3 11">Belongs to the SecY/SEC61-alpha family.</text>
</comment>
<dbReference type="InterPro" id="IPR019038">
    <property type="entry name" value="POLD3"/>
</dbReference>
<dbReference type="SUPFAM" id="SSF103491">
    <property type="entry name" value="Preprotein translocase SecY subunit"/>
    <property type="match status" value="1"/>
</dbReference>
<feature type="region of interest" description="Disordered" evidence="12">
    <location>
        <begin position="427"/>
        <end position="482"/>
    </location>
</feature>
<name>A0A9Q1REL4_9SOLA</name>
<dbReference type="InterPro" id="IPR023201">
    <property type="entry name" value="SecY_dom_sf"/>
</dbReference>
<evidence type="ECO:0000256" key="7">
    <source>
        <dbReference type="ARBA" id="ARBA00022927"/>
    </source>
</evidence>
<keyword evidence="16" id="KW-1185">Reference proteome</keyword>
<dbReference type="NCBIfam" id="TIGR00967">
    <property type="entry name" value="3a0501s007"/>
    <property type="match status" value="1"/>
</dbReference>
<evidence type="ECO:0000256" key="1">
    <source>
        <dbReference type="ARBA" id="ARBA00004454"/>
    </source>
</evidence>
<feature type="transmembrane region" description="Helical" evidence="13">
    <location>
        <begin position="914"/>
        <end position="932"/>
    </location>
</feature>
<feature type="transmembrane region" description="Helical" evidence="13">
    <location>
        <begin position="594"/>
        <end position="613"/>
    </location>
</feature>
<evidence type="ECO:0000256" key="10">
    <source>
        <dbReference type="ARBA" id="ARBA00023136"/>
    </source>
</evidence>
<evidence type="ECO:0000313" key="15">
    <source>
        <dbReference type="EMBL" id="KAJ8556084.1"/>
    </source>
</evidence>
<dbReference type="InterPro" id="IPR041913">
    <property type="entry name" value="POLD3_sf"/>
</dbReference>
<reference evidence="16" key="1">
    <citation type="journal article" date="2023" name="Proc. Natl. Acad. Sci. U.S.A.">
        <title>Genomic and structural basis for evolution of tropane alkaloid biosynthesis.</title>
        <authorList>
            <person name="Wanga Y.-J."/>
            <person name="Taina T."/>
            <person name="Yua J.-Y."/>
            <person name="Lia J."/>
            <person name="Xua B."/>
            <person name="Chenc J."/>
            <person name="D'Auriad J.C."/>
            <person name="Huanga J.-P."/>
            <person name="Huanga S.-X."/>
        </authorList>
    </citation>
    <scope>NUCLEOTIDE SEQUENCE [LARGE SCALE GENOMIC DNA]</scope>
    <source>
        <strain evidence="16">cv. KIB-2019</strain>
    </source>
</reference>
<evidence type="ECO:0000256" key="9">
    <source>
        <dbReference type="ARBA" id="ARBA00023010"/>
    </source>
</evidence>
<keyword evidence="8 13" id="KW-1133">Transmembrane helix</keyword>
<proteinExistence type="inferred from homology"/>
<dbReference type="GO" id="GO:0043625">
    <property type="term" value="C:delta DNA polymerase complex"/>
    <property type="evidence" value="ECO:0007669"/>
    <property type="project" value="InterPro"/>
</dbReference>
<feature type="compositionally biased region" description="Polar residues" evidence="12">
    <location>
        <begin position="224"/>
        <end position="234"/>
    </location>
</feature>
<keyword evidence="9" id="KW-0811">Translocation</keyword>
<dbReference type="GO" id="GO:0005789">
    <property type="term" value="C:endoplasmic reticulum membrane"/>
    <property type="evidence" value="ECO:0007669"/>
    <property type="project" value="UniProtKB-SubCell"/>
</dbReference>
<dbReference type="Pfam" id="PF09507">
    <property type="entry name" value="CDC27"/>
    <property type="match status" value="1"/>
</dbReference>
<gene>
    <name evidence="15" type="ORF">K7X08_022842</name>
</gene>
<feature type="transmembrane region" description="Helical" evidence="13">
    <location>
        <begin position="890"/>
        <end position="908"/>
    </location>
</feature>
<evidence type="ECO:0000313" key="16">
    <source>
        <dbReference type="Proteomes" id="UP001152561"/>
    </source>
</evidence>
<organism evidence="15 16">
    <name type="scientific">Anisodus acutangulus</name>
    <dbReference type="NCBI Taxonomy" id="402998"/>
    <lineage>
        <taxon>Eukaryota</taxon>
        <taxon>Viridiplantae</taxon>
        <taxon>Streptophyta</taxon>
        <taxon>Embryophyta</taxon>
        <taxon>Tracheophyta</taxon>
        <taxon>Spermatophyta</taxon>
        <taxon>Magnoliopsida</taxon>
        <taxon>eudicotyledons</taxon>
        <taxon>Gunneridae</taxon>
        <taxon>Pentapetalae</taxon>
        <taxon>asterids</taxon>
        <taxon>lamiids</taxon>
        <taxon>Solanales</taxon>
        <taxon>Solanaceae</taxon>
        <taxon>Solanoideae</taxon>
        <taxon>Hyoscyameae</taxon>
        <taxon>Anisodus</taxon>
    </lineage>
</organism>
<feature type="compositionally biased region" description="Polar residues" evidence="12">
    <location>
        <begin position="286"/>
        <end position="296"/>
    </location>
</feature>
<feature type="compositionally biased region" description="Basic and acidic residues" evidence="12">
    <location>
        <begin position="342"/>
        <end position="373"/>
    </location>
</feature>
<evidence type="ECO:0000256" key="6">
    <source>
        <dbReference type="ARBA" id="ARBA00022824"/>
    </source>
</evidence>
<evidence type="ECO:0000256" key="11">
    <source>
        <dbReference type="RuleBase" id="RU004349"/>
    </source>
</evidence>
<keyword evidence="7" id="KW-0653">Protein transport</keyword>
<dbReference type="OrthoDB" id="514823at2759"/>
<feature type="region of interest" description="Disordered" evidence="12">
    <location>
        <begin position="318"/>
        <end position="376"/>
    </location>
</feature>
<dbReference type="Gene3D" id="1.10.3370.10">
    <property type="entry name" value="SecY subunit domain"/>
    <property type="match status" value="1"/>
</dbReference>
<feature type="domain" description="Translocon Sec61/SecY plug" evidence="14">
    <location>
        <begin position="520"/>
        <end position="549"/>
    </location>
</feature>
<feature type="transmembrane region" description="Helical" evidence="13">
    <location>
        <begin position="619"/>
        <end position="641"/>
    </location>
</feature>
<feature type="region of interest" description="Disordered" evidence="12">
    <location>
        <begin position="147"/>
        <end position="300"/>
    </location>
</feature>
<dbReference type="InterPro" id="IPR019561">
    <property type="entry name" value="Translocon_Sec61/SecY_plug_dom"/>
</dbReference>
<dbReference type="GO" id="GO:0009535">
    <property type="term" value="C:chloroplast thylakoid membrane"/>
    <property type="evidence" value="ECO:0007669"/>
    <property type="project" value="UniProtKB-SubCell"/>
</dbReference>
<sequence length="948" mass="103733">MADIETLDEIQALVSDKLQVVSYKWLSRNFLVSSDSAKRLLQEFVEKHGDGLEVVYSLSGWLKDSPSTYHIRLVSTPNLAEAKEEFSDDCSVQVYSVQACIPKDPVALWNAEFVQAEELFRQPLSVDNCLFDNRFCGVSNPFVQRNGGGTIPSTTTVPQVKSEASGLHKSNSTAQVQPEQKKVQLPSPSASESRGTSGPGEGSKLVADKHKVAQLPTAKKAVQSDKSSSKNGGSLANMWGRVPTKPKVDNVSAATIDATPNPAGNATQVCAPERVEDRISDDDDQQVNIRRTSNGEGNRKRRVIFDFSDEEDEFEDAVILASPDPPKKKSILGSKQTPSSPELEKQEVKKVKEADRKSHEQERKPLSTSEPKKSQIISEHASLKNATVKDEVAAAAPISPKRRKVLKTRIDERGREVTEVVWEGEDTETRADGNTMKKTHNNPANSTGDRPPIAKNSPALGSTAPTNQAVISKESYVTPKKSTRRSSIDLKKTFSTDLQFWTLGCSNQDGRRIQNASSLCSQLPLYGIHSTTGADPFYWMRAILASNRGTVMELGITPIVTSGLVMQLLAGSKIIEVDNNVREDRALLNGAQKLLGILIAIGEAVAYVLSGMYGSVSQLGVGNAVLIIIQLWFAGIIVICLDELLQKGYGLGSGISLFIATNMCENIIWKAFSPTTINSGRGAEFEGAVIALFHLLITRTDKVRALREAFYRQNLPNVTNLLATVLIFLIVIYLQGFRVVLPVRSKNARGQQGSYPIKLFYTSNMPIILQSALVSNVYFISQLLYRKYSGNFLVNLLGKWKESEYSGQSVPVGGLAYYITAPSSLADMAAHPFHAIFYIVFMLSACALFSKTWIEVSGSSARDVAKQLKEQQMVMPGHRESNLYKELNRYIPTAAAFGGVCIGLLTVLADLMGAIGSGTGILLAVTIIYQYFETFEKEKASEMGFFGL</sequence>
<feature type="transmembrane region" description="Helical" evidence="13">
    <location>
        <begin position="721"/>
        <end position="741"/>
    </location>
</feature>
<comment type="subcellular location">
    <subcellularLocation>
        <location evidence="2">Endoplasmic reticulum membrane</location>
        <topology evidence="2">Multi-pass membrane protein</topology>
    </subcellularLocation>
    <subcellularLocation>
        <location evidence="1">Plastid</location>
        <location evidence="1">Chloroplast thylakoid membrane</location>
        <topology evidence="1">Multi-pass membrane protein</topology>
    </subcellularLocation>
</comment>
<dbReference type="Pfam" id="PF10559">
    <property type="entry name" value="Plug_translocon"/>
    <property type="match status" value="1"/>
</dbReference>
<dbReference type="GO" id="GO:0006260">
    <property type="term" value="P:DNA replication"/>
    <property type="evidence" value="ECO:0007669"/>
    <property type="project" value="InterPro"/>
</dbReference>
<keyword evidence="5 13" id="KW-0812">Transmembrane</keyword>
<dbReference type="Proteomes" id="UP001152561">
    <property type="component" value="Unassembled WGS sequence"/>
</dbReference>
<dbReference type="Gene3D" id="3.90.1030.20">
    <property type="entry name" value="DNA polymerase delta, p66 (Cdc27) subunit, wHTH domain"/>
    <property type="match status" value="1"/>
</dbReference>
<dbReference type="AlphaFoldDB" id="A0A9Q1REL4"/>
<accession>A0A9Q1REL4</accession>
<dbReference type="Pfam" id="PF00344">
    <property type="entry name" value="SecY"/>
    <property type="match status" value="1"/>
</dbReference>
<evidence type="ECO:0000256" key="5">
    <source>
        <dbReference type="ARBA" id="ARBA00022692"/>
    </source>
</evidence>
<evidence type="ECO:0000256" key="12">
    <source>
        <dbReference type="SAM" id="MobiDB-lite"/>
    </source>
</evidence>
<dbReference type="GO" id="GO:0015031">
    <property type="term" value="P:protein transport"/>
    <property type="evidence" value="ECO:0007669"/>
    <property type="project" value="UniProtKB-KW"/>
</dbReference>
<evidence type="ECO:0000256" key="2">
    <source>
        <dbReference type="ARBA" id="ARBA00004477"/>
    </source>
</evidence>
<feature type="transmembrane region" description="Helical" evidence="13">
    <location>
        <begin position="767"/>
        <end position="785"/>
    </location>
</feature>
<evidence type="ECO:0000256" key="13">
    <source>
        <dbReference type="SAM" id="Phobius"/>
    </source>
</evidence>
<dbReference type="InterPro" id="IPR030659">
    <property type="entry name" value="SecY_CS"/>
</dbReference>
<keyword evidence="6" id="KW-0256">Endoplasmic reticulum</keyword>
<keyword evidence="4" id="KW-0813">Transport</keyword>
<feature type="transmembrane region" description="Helical" evidence="13">
    <location>
        <begin position="835"/>
        <end position="854"/>
    </location>
</feature>
<dbReference type="InterPro" id="IPR002208">
    <property type="entry name" value="SecY/SEC61-alpha"/>
</dbReference>
<keyword evidence="10 13" id="KW-0472">Membrane</keyword>
<dbReference type="EMBL" id="JAJAGQ010000008">
    <property type="protein sequence ID" value="KAJ8556084.1"/>
    <property type="molecule type" value="Genomic_DNA"/>
</dbReference>
<dbReference type="FunFam" id="3.90.1030.20:FF:000002">
    <property type="entry name" value="DNA polymerase delta subunit"/>
    <property type="match status" value="1"/>
</dbReference>
<protein>
    <recommendedName>
        <fullName evidence="14">Translocon Sec61/SecY plug domain-containing protein</fullName>
    </recommendedName>
</protein>
<comment type="caution">
    <text evidence="15">The sequence shown here is derived from an EMBL/GenBank/DDBJ whole genome shotgun (WGS) entry which is preliminary data.</text>
</comment>
<evidence type="ECO:0000256" key="3">
    <source>
        <dbReference type="ARBA" id="ARBA00005751"/>
    </source>
</evidence>
<evidence type="ECO:0000256" key="8">
    <source>
        <dbReference type="ARBA" id="ARBA00022989"/>
    </source>
</evidence>
<dbReference type="FunFam" id="1.10.3370.10:FF:000002">
    <property type="entry name" value="Transport Sec61 subunit alpha isoform 2"/>
    <property type="match status" value="1"/>
</dbReference>
<dbReference type="PROSITE" id="PS00755">
    <property type="entry name" value="SECY_1"/>
    <property type="match status" value="1"/>
</dbReference>
<evidence type="ECO:0000256" key="4">
    <source>
        <dbReference type="ARBA" id="ARBA00022448"/>
    </source>
</evidence>
<evidence type="ECO:0000259" key="14">
    <source>
        <dbReference type="Pfam" id="PF10559"/>
    </source>
</evidence>
<feature type="compositionally biased region" description="Polar residues" evidence="12">
    <location>
        <begin position="459"/>
        <end position="470"/>
    </location>
</feature>
<dbReference type="NCBIfam" id="NF006341">
    <property type="entry name" value="PRK08568.1-5"/>
    <property type="match status" value="1"/>
</dbReference>
<feature type="compositionally biased region" description="Polar residues" evidence="12">
    <location>
        <begin position="186"/>
        <end position="196"/>
    </location>
</feature>
<feature type="compositionally biased region" description="Polar residues" evidence="12">
    <location>
        <begin position="168"/>
        <end position="178"/>
    </location>
</feature>
<dbReference type="PANTHER" id="PTHR10906">
    <property type="entry name" value="SECY/SEC61-ALPHA FAMILY MEMBER"/>
    <property type="match status" value="1"/>
</dbReference>